<evidence type="ECO:0000313" key="2">
    <source>
        <dbReference type="Proteomes" id="UP000283633"/>
    </source>
</evidence>
<comment type="caution">
    <text evidence="1">The sequence shown here is derived from an EMBL/GenBank/DDBJ whole genome shotgun (WGS) entry which is preliminary data.</text>
</comment>
<organism evidence="1 2">
    <name type="scientific">Lactiplantibacillus garii</name>
    <dbReference type="NCBI Taxonomy" id="2306423"/>
    <lineage>
        <taxon>Bacteria</taxon>
        <taxon>Bacillati</taxon>
        <taxon>Bacillota</taxon>
        <taxon>Bacilli</taxon>
        <taxon>Lactobacillales</taxon>
        <taxon>Lactobacillaceae</taxon>
        <taxon>Lactiplantibacillus</taxon>
    </lineage>
</organism>
<keyword evidence="2" id="KW-1185">Reference proteome</keyword>
<accession>A0A3R8KYY0</accession>
<evidence type="ECO:0000313" key="1">
    <source>
        <dbReference type="EMBL" id="RRK09239.1"/>
    </source>
</evidence>
<dbReference type="EMBL" id="QWZQ01000082">
    <property type="protein sequence ID" value="RRK09239.1"/>
    <property type="molecule type" value="Genomic_DNA"/>
</dbReference>
<reference evidence="1 2" key="1">
    <citation type="submission" date="2018-08" db="EMBL/GenBank/DDBJ databases">
        <title>Genome Lactobacillus garii FI11369.</title>
        <authorList>
            <person name="Diaz M."/>
            <person name="Narbad A."/>
        </authorList>
    </citation>
    <scope>NUCLEOTIDE SEQUENCE [LARGE SCALE GENOMIC DNA]</scope>
    <source>
        <strain evidence="1 2">FI11369</strain>
    </source>
</reference>
<name>A0A3R8KYY0_9LACO</name>
<gene>
    <name evidence="1" type="ORF">D1831_13840</name>
</gene>
<protein>
    <submittedName>
        <fullName evidence="1">Uncharacterized protein</fullName>
    </submittedName>
</protein>
<dbReference type="AlphaFoldDB" id="A0A3R8KYY0"/>
<proteinExistence type="predicted"/>
<dbReference type="Proteomes" id="UP000283633">
    <property type="component" value="Unassembled WGS sequence"/>
</dbReference>
<dbReference type="RefSeq" id="WP_125073410.1">
    <property type="nucleotide sequence ID" value="NZ_QWZQ01000082.1"/>
</dbReference>
<sequence>MSALLASNQNYYLIKTDHNQAAAAVLTTAGYQVGLNDNQLQVLVTVNFSLNDLLRTLVKKEIPILDVQHQRGDLEESLLSVLTNENNQQGDLQ</sequence>